<name>K4NZL5_9GEMI</name>
<reference evidence="2" key="1">
    <citation type="journal article" date="2013" name="J. Virol.">
        <title>Characterization of a new world monopartite begomovirus causing leaf curl disease of tomato in ecuador and peru reveals a new direction in geminivirus evolution.</title>
        <authorList>
            <person name="Melgarejo T.A."/>
            <person name="Kon T."/>
            <person name="Rojas M.R."/>
            <person name="Paz-Carrasco L."/>
            <person name="Zerbini F.M."/>
            <person name="Gilbertson R.L."/>
        </authorList>
    </citation>
    <scope>NUCLEOTIDE SEQUENCE</scope>
    <source>
        <strain evidence="2">PA98-1-1</strain>
    </source>
</reference>
<dbReference type="Pfam" id="PF04807">
    <property type="entry name" value="Gemini_AC4_5"/>
    <property type="match status" value="1"/>
</dbReference>
<dbReference type="InterPro" id="IPR006892">
    <property type="entry name" value="Gemini_AC4_5_cons_dom_1"/>
</dbReference>
<feature type="domain" description="Geminivirus AC4/5 conserved" evidence="1">
    <location>
        <begin position="51"/>
        <end position="83"/>
    </location>
</feature>
<dbReference type="EMBL" id="JX501502">
    <property type="protein sequence ID" value="AFV52555.1"/>
    <property type="molecule type" value="Genomic_DNA"/>
</dbReference>
<sequence>MVLVFPSFLMVVDHMVVDLPKAPHQSLLVTGILTPRDLSIEPMHNLKTISKIVLHGGSTGLIVEHVEHLAKVHGSAIGSPVSDQPEHDTVSVVLQLDILVHPYFT</sequence>
<evidence type="ECO:0000313" key="2">
    <source>
        <dbReference type="EMBL" id="AFV52555.1"/>
    </source>
</evidence>
<accession>K4NZL5</accession>
<protein>
    <submittedName>
        <fullName evidence="2">C5</fullName>
    </submittedName>
</protein>
<organism evidence="2">
    <name type="scientific">Tomato leaf deformation virus</name>
    <dbReference type="NCBI Taxonomy" id="681518"/>
    <lineage>
        <taxon>Viruses</taxon>
        <taxon>Monodnaviria</taxon>
        <taxon>Shotokuvirae</taxon>
        <taxon>Cressdnaviricota</taxon>
        <taxon>Repensiviricetes</taxon>
        <taxon>Geplafuvirales</taxon>
        <taxon>Geminiviridae</taxon>
        <taxon>Begomovirus</taxon>
        <taxon>Begomovirus solanumdepravationis</taxon>
    </lineage>
</organism>
<gene>
    <name evidence="2" type="primary">C5</name>
</gene>
<evidence type="ECO:0000259" key="1">
    <source>
        <dbReference type="Pfam" id="PF04807"/>
    </source>
</evidence>
<proteinExistence type="predicted"/>